<reference evidence="1" key="1">
    <citation type="journal article" date="2015" name="Nature">
        <title>Complex archaea that bridge the gap between prokaryotes and eukaryotes.</title>
        <authorList>
            <person name="Spang A."/>
            <person name="Saw J.H."/>
            <person name="Jorgensen S.L."/>
            <person name="Zaremba-Niedzwiedzka K."/>
            <person name="Martijn J."/>
            <person name="Lind A.E."/>
            <person name="van Eijk R."/>
            <person name="Schleper C."/>
            <person name="Guy L."/>
            <person name="Ettema T.J."/>
        </authorList>
    </citation>
    <scope>NUCLEOTIDE SEQUENCE</scope>
</reference>
<accession>A0A0F8ZEP7</accession>
<sequence>MAPELKQYEDLLANVRRDRQFHSIRNLVQPDDPNVKEVADVLIQAPDFIEAAQDFVAEFASYQEEVGDYWGFPFETLAFKYGDCDDLAILLCSILRNGISADKVFCAIGTWEKRGEETGHMWVTIVNQNGRDRIVEATAPSYKRTGGTYRLSAIFNDEYTWSTARGLKEFGLMPFEEVIATLEMTGAIKVPAGG</sequence>
<dbReference type="EMBL" id="LAZR01060792">
    <property type="protein sequence ID" value="KKK64944.1"/>
    <property type="molecule type" value="Genomic_DNA"/>
</dbReference>
<protein>
    <recommendedName>
        <fullName evidence="2">Transglutaminase-like domain-containing protein</fullName>
    </recommendedName>
</protein>
<evidence type="ECO:0008006" key="2">
    <source>
        <dbReference type="Google" id="ProtNLM"/>
    </source>
</evidence>
<dbReference type="Gene3D" id="3.10.620.30">
    <property type="match status" value="1"/>
</dbReference>
<evidence type="ECO:0000313" key="1">
    <source>
        <dbReference type="EMBL" id="KKK64944.1"/>
    </source>
</evidence>
<comment type="caution">
    <text evidence="1">The sequence shown here is derived from an EMBL/GenBank/DDBJ whole genome shotgun (WGS) entry which is preliminary data.</text>
</comment>
<gene>
    <name evidence="1" type="ORF">LCGC14_2979100</name>
</gene>
<dbReference type="InterPro" id="IPR038765">
    <property type="entry name" value="Papain-like_cys_pep_sf"/>
</dbReference>
<organism evidence="1">
    <name type="scientific">marine sediment metagenome</name>
    <dbReference type="NCBI Taxonomy" id="412755"/>
    <lineage>
        <taxon>unclassified sequences</taxon>
        <taxon>metagenomes</taxon>
        <taxon>ecological metagenomes</taxon>
    </lineage>
</organism>
<dbReference type="SUPFAM" id="SSF54001">
    <property type="entry name" value="Cysteine proteinases"/>
    <property type="match status" value="1"/>
</dbReference>
<dbReference type="AlphaFoldDB" id="A0A0F8ZEP7"/>
<proteinExistence type="predicted"/>
<name>A0A0F8ZEP7_9ZZZZ</name>